<dbReference type="InterPro" id="IPR018484">
    <property type="entry name" value="FGGY_N"/>
</dbReference>
<feature type="region of interest" description="Disordered" evidence="4">
    <location>
        <begin position="505"/>
        <end position="527"/>
    </location>
</feature>
<proteinExistence type="inferred from homology"/>
<organism evidence="7 8">
    <name type="scientific">Leucobacter chromiisoli</name>
    <dbReference type="NCBI Taxonomy" id="2796471"/>
    <lineage>
        <taxon>Bacteria</taxon>
        <taxon>Bacillati</taxon>
        <taxon>Actinomycetota</taxon>
        <taxon>Actinomycetes</taxon>
        <taxon>Micrococcales</taxon>
        <taxon>Microbacteriaceae</taxon>
        <taxon>Leucobacter</taxon>
    </lineage>
</organism>
<keyword evidence="8" id="KW-1185">Reference proteome</keyword>
<keyword evidence="2" id="KW-0808">Transferase</keyword>
<comment type="caution">
    <text evidence="7">The sequence shown here is derived from an EMBL/GenBank/DDBJ whole genome shotgun (WGS) entry which is preliminary data.</text>
</comment>
<feature type="domain" description="Carbohydrate kinase FGGY C-terminal" evidence="6">
    <location>
        <begin position="257"/>
        <end position="452"/>
    </location>
</feature>
<dbReference type="Pfam" id="PF02782">
    <property type="entry name" value="FGGY_C"/>
    <property type="match status" value="1"/>
</dbReference>
<dbReference type="GO" id="GO:0005975">
    <property type="term" value="P:carbohydrate metabolic process"/>
    <property type="evidence" value="ECO:0007669"/>
    <property type="project" value="InterPro"/>
</dbReference>
<dbReference type="PANTHER" id="PTHR43095">
    <property type="entry name" value="SUGAR KINASE"/>
    <property type="match status" value="1"/>
</dbReference>
<dbReference type="PIRSF" id="PIRSF000538">
    <property type="entry name" value="GlpK"/>
    <property type="match status" value="1"/>
</dbReference>
<protein>
    <recommendedName>
        <fullName evidence="9">Carbohydrate kinase</fullName>
    </recommendedName>
</protein>
<dbReference type="SUPFAM" id="SSF53067">
    <property type="entry name" value="Actin-like ATPase domain"/>
    <property type="match status" value="2"/>
</dbReference>
<evidence type="ECO:0000256" key="2">
    <source>
        <dbReference type="ARBA" id="ARBA00022679"/>
    </source>
</evidence>
<keyword evidence="3" id="KW-0418">Kinase</keyword>
<dbReference type="InterPro" id="IPR000577">
    <property type="entry name" value="Carb_kinase_FGGY"/>
</dbReference>
<dbReference type="AlphaFoldDB" id="A0A934Q7S2"/>
<reference evidence="7" key="1">
    <citation type="submission" date="2020-12" db="EMBL/GenBank/DDBJ databases">
        <title>Leucobacter sp. CAS1, isolated from Chromium sludge.</title>
        <authorList>
            <person name="Xu Z."/>
        </authorList>
    </citation>
    <scope>NUCLEOTIDE SEQUENCE</scope>
    <source>
        <strain evidence="7">CSA1</strain>
    </source>
</reference>
<evidence type="ECO:0000313" key="8">
    <source>
        <dbReference type="Proteomes" id="UP000608530"/>
    </source>
</evidence>
<dbReference type="InterPro" id="IPR018485">
    <property type="entry name" value="FGGY_C"/>
</dbReference>
<evidence type="ECO:0008006" key="9">
    <source>
        <dbReference type="Google" id="ProtNLM"/>
    </source>
</evidence>
<accession>A0A934Q7S2</accession>
<name>A0A934Q7S2_9MICO</name>
<dbReference type="Gene3D" id="3.30.420.40">
    <property type="match status" value="2"/>
</dbReference>
<comment type="similarity">
    <text evidence="1">Belongs to the FGGY kinase family.</text>
</comment>
<evidence type="ECO:0000313" key="7">
    <source>
        <dbReference type="EMBL" id="MBK0418407.1"/>
    </source>
</evidence>
<dbReference type="Proteomes" id="UP000608530">
    <property type="component" value="Unassembled WGS sequence"/>
</dbReference>
<dbReference type="RefSeq" id="WP_200114521.1">
    <property type="nucleotide sequence ID" value="NZ_JAEHOH010000006.1"/>
</dbReference>
<evidence type="ECO:0000259" key="5">
    <source>
        <dbReference type="Pfam" id="PF00370"/>
    </source>
</evidence>
<evidence type="ECO:0000259" key="6">
    <source>
        <dbReference type="Pfam" id="PF02782"/>
    </source>
</evidence>
<gene>
    <name evidence="7" type="ORF">JD276_05085</name>
</gene>
<dbReference type="PANTHER" id="PTHR43095:SF3">
    <property type="entry name" value="L-XYLULOSE_3-KETO-L-GULONATE KINASE"/>
    <property type="match status" value="1"/>
</dbReference>
<feature type="domain" description="Carbohydrate kinase FGGY N-terminal" evidence="5">
    <location>
        <begin position="4"/>
        <end position="246"/>
    </location>
</feature>
<evidence type="ECO:0000256" key="1">
    <source>
        <dbReference type="ARBA" id="ARBA00009156"/>
    </source>
</evidence>
<sequence length="527" mass="54564">MRAVIGIDAGTTAIKSVAFSLDGTVLAVARRTVGVNRGASSSSASESDMDEVWGLAVETLREVIDAVPDREIVAIGVTGQGDGAWFVDASGAPAGPAVLWNDGRSTEVVREWEGTGANEAVRAATGSPIHPGALPAIWEALRRDGAQPAAAHHLNCKDWIRYRLVGAMATDPTEASRTYLDTATGEYSTDLAAALGHEELLAMLPEPLPSERIAGTLLPDVQRLLGLDAAVPVAVGVFDTVAAGVGLGAIADGDSYVVLGTTAVVCTNQPSARERHHPDSILLRTGRGEQVTECLAQMSGMPNLDWARATLGLDAHDWTEIEERLAGPDDGAGALFLPYTSPSGERAPFRDLHASAGWVGAHVTTSKWALLRAVYAGLAHSVYESVLGLDGGAAGEPGDAASGDASITIGGGGAQSPLLCRMLADLSGRTVIRQVDGEVGARGAAAVALAAAGGAPDLAAAVAALKPETESFTPEPTRRAAATAAFEAFRDVRDALRPLWPSLHRLGRPSHAEHPPIPEIPQRRTPA</sequence>
<dbReference type="GO" id="GO:0016301">
    <property type="term" value="F:kinase activity"/>
    <property type="evidence" value="ECO:0007669"/>
    <property type="project" value="UniProtKB-KW"/>
</dbReference>
<dbReference type="InterPro" id="IPR043129">
    <property type="entry name" value="ATPase_NBD"/>
</dbReference>
<dbReference type="InterPro" id="IPR050406">
    <property type="entry name" value="FGGY_Carb_Kinase"/>
</dbReference>
<dbReference type="Pfam" id="PF00370">
    <property type="entry name" value="FGGY_N"/>
    <property type="match status" value="1"/>
</dbReference>
<evidence type="ECO:0000256" key="4">
    <source>
        <dbReference type="SAM" id="MobiDB-lite"/>
    </source>
</evidence>
<dbReference type="EMBL" id="JAEHOH010000006">
    <property type="protein sequence ID" value="MBK0418407.1"/>
    <property type="molecule type" value="Genomic_DNA"/>
</dbReference>
<evidence type="ECO:0000256" key="3">
    <source>
        <dbReference type="ARBA" id="ARBA00022777"/>
    </source>
</evidence>